<name>A0A1I7SBC4_BURXY</name>
<evidence type="ECO:0000313" key="2">
    <source>
        <dbReference type="WBParaSite" id="BXY_1032200.1"/>
    </source>
</evidence>
<evidence type="ECO:0000313" key="1">
    <source>
        <dbReference type="Proteomes" id="UP000095284"/>
    </source>
</evidence>
<dbReference type="AlphaFoldDB" id="A0A1I7SBC4"/>
<organism evidence="1 2">
    <name type="scientific">Bursaphelenchus xylophilus</name>
    <name type="common">Pinewood nematode worm</name>
    <name type="synonym">Aphelenchoides xylophilus</name>
    <dbReference type="NCBI Taxonomy" id="6326"/>
    <lineage>
        <taxon>Eukaryota</taxon>
        <taxon>Metazoa</taxon>
        <taxon>Ecdysozoa</taxon>
        <taxon>Nematoda</taxon>
        <taxon>Chromadorea</taxon>
        <taxon>Rhabditida</taxon>
        <taxon>Tylenchina</taxon>
        <taxon>Tylenchomorpha</taxon>
        <taxon>Aphelenchoidea</taxon>
        <taxon>Aphelenchoididae</taxon>
        <taxon>Bursaphelenchus</taxon>
    </lineage>
</organism>
<sequence length="116" mass="13069">MKALSNYMTTLETKKAEPILTNNPLTRIEILDNLTACRVVRLGTEGTRSKSHTRIRIEDTGIVRPRLGKRTSIRTGGIEQGSRFEIRMIEELTSLSTIRNISRSEKQLLTGSNDDP</sequence>
<accession>A0A1I7SBC4</accession>
<protein>
    <submittedName>
        <fullName evidence="2">KH_dom_type_1 domain-containing protein</fullName>
    </submittedName>
</protein>
<dbReference type="Proteomes" id="UP000095284">
    <property type="component" value="Unplaced"/>
</dbReference>
<dbReference type="WBParaSite" id="BXY_1032200.1">
    <property type="protein sequence ID" value="BXY_1032200.1"/>
    <property type="gene ID" value="BXY_1032200"/>
</dbReference>
<reference evidence="2" key="1">
    <citation type="submission" date="2016-11" db="UniProtKB">
        <authorList>
            <consortium name="WormBaseParasite"/>
        </authorList>
    </citation>
    <scope>IDENTIFICATION</scope>
</reference>
<proteinExistence type="predicted"/>